<dbReference type="InterPro" id="IPR016092">
    <property type="entry name" value="ATAP"/>
</dbReference>
<evidence type="ECO:0000313" key="3">
    <source>
        <dbReference type="Proteomes" id="UP001360424"/>
    </source>
</evidence>
<name>A0ABZ2GXD1_9GAMM</name>
<keyword evidence="3" id="KW-1185">Reference proteome</keyword>
<dbReference type="NCBIfam" id="TIGR00049">
    <property type="entry name" value="iron-sulfur cluster assembly accessory protein"/>
    <property type="match status" value="1"/>
</dbReference>
<dbReference type="PANTHER" id="PTHR43011">
    <property type="entry name" value="IRON-SULFUR CLUSTER ASSEMBLY 2 HOMOLOG, MITOCHONDRIAL"/>
    <property type="match status" value="1"/>
</dbReference>
<evidence type="ECO:0000313" key="2">
    <source>
        <dbReference type="EMBL" id="WWR12078.1"/>
    </source>
</evidence>
<feature type="domain" description="Core" evidence="1">
    <location>
        <begin position="14"/>
        <end position="121"/>
    </location>
</feature>
<dbReference type="Proteomes" id="UP001360424">
    <property type="component" value="Chromosome"/>
</dbReference>
<dbReference type="EMBL" id="CP135136">
    <property type="protein sequence ID" value="WWR12078.1"/>
    <property type="molecule type" value="Genomic_DNA"/>
</dbReference>
<dbReference type="InterPro" id="IPR035903">
    <property type="entry name" value="HesB-like_dom_sf"/>
</dbReference>
<dbReference type="Pfam" id="PF01521">
    <property type="entry name" value="Fe-S_biosyn"/>
    <property type="match status" value="1"/>
</dbReference>
<protein>
    <submittedName>
        <fullName evidence="2">Iron-sulfur cluster assembly accessory protein</fullName>
    </submittedName>
</protein>
<evidence type="ECO:0000259" key="1">
    <source>
        <dbReference type="Pfam" id="PF01521"/>
    </source>
</evidence>
<dbReference type="SUPFAM" id="SSF89360">
    <property type="entry name" value="HesB-like domain"/>
    <property type="match status" value="1"/>
</dbReference>
<accession>A0ABZ2GXD1</accession>
<sequence length="126" mass="14420">MKNIKNDSSKLSSKINISIKAIDKIYSLISEKNMNSNLRIRIISGGCNGLQYKIFLDQEIFKNDYIFTKKCSDGKSNIKLIIDAISFPYLEKIKIDYLQDIKGERFIIYNPIALSTCSCGESFNIF</sequence>
<organism evidence="2 3">
    <name type="scientific">Candidatus Legionella polyplacis</name>
    <dbReference type="NCBI Taxonomy" id="2005262"/>
    <lineage>
        <taxon>Bacteria</taxon>
        <taxon>Pseudomonadati</taxon>
        <taxon>Pseudomonadota</taxon>
        <taxon>Gammaproteobacteria</taxon>
        <taxon>Legionellales</taxon>
        <taxon>Legionellaceae</taxon>
        <taxon>Legionella</taxon>
    </lineage>
</organism>
<dbReference type="PANTHER" id="PTHR43011:SF1">
    <property type="entry name" value="IRON-SULFUR CLUSTER ASSEMBLY 2 HOMOLOG, MITOCHONDRIAL"/>
    <property type="match status" value="1"/>
</dbReference>
<dbReference type="Gene3D" id="2.60.300.12">
    <property type="entry name" value="HesB-like domain"/>
    <property type="match status" value="1"/>
</dbReference>
<gene>
    <name evidence="2" type="ORF">RQL38_00315</name>
</gene>
<dbReference type="RefSeq" id="WP_338521683.1">
    <property type="nucleotide sequence ID" value="NZ_CP135136.1"/>
</dbReference>
<reference evidence="2" key="1">
    <citation type="submission" date="2023-09" db="EMBL/GenBank/DDBJ databases">
        <title>Genomes of two closely related lineages of the louse Polyplax serrata with different host specificities.</title>
        <authorList>
            <person name="Martinu J."/>
            <person name="Tarabai H."/>
            <person name="Stefka J."/>
            <person name="Hypsa V."/>
        </authorList>
    </citation>
    <scope>NUCLEOTIDE SEQUENCE [LARGE SCALE GENOMIC DNA]</scope>
    <source>
        <strain evidence="2">HR10_N</strain>
    </source>
</reference>
<dbReference type="InterPro" id="IPR000361">
    <property type="entry name" value="ATAP_core_dom"/>
</dbReference>
<proteinExistence type="predicted"/>